<proteinExistence type="predicted"/>
<dbReference type="EMBL" id="VHJB01000065">
    <property type="protein sequence ID" value="TPV36222.1"/>
    <property type="molecule type" value="Genomic_DNA"/>
</dbReference>
<reference evidence="1 2" key="1">
    <citation type="submission" date="2019-06" db="EMBL/GenBank/DDBJ databases">
        <title>Taxogenomics and systematics of the genus Pantoea.</title>
        <authorList>
            <person name="Tambong J.T."/>
        </authorList>
    </citation>
    <scope>NUCLEOTIDE SEQUENCE [LARGE SCALE GENOMIC DNA]</scope>
    <source>
        <strain evidence="1 2">LMG 24197</strain>
    </source>
</reference>
<keyword evidence="2" id="KW-1185">Reference proteome</keyword>
<evidence type="ECO:0000313" key="1">
    <source>
        <dbReference type="EMBL" id="TPV36222.1"/>
    </source>
</evidence>
<accession>A0ABY2ZK33</accession>
<sequence>MYKAMKFYVSDHSTGGLLLHRMDCPQLPSETRRAFIGSCYTINQALSVARISYTGVMACPFCASKSDIKSVKSEANLVLKKATRPRKKLI</sequence>
<evidence type="ECO:0000313" key="2">
    <source>
        <dbReference type="Proteomes" id="UP000315469"/>
    </source>
</evidence>
<dbReference type="Proteomes" id="UP000315469">
    <property type="component" value="Unassembled WGS sequence"/>
</dbReference>
<name>A0ABY2ZK33_9GAMM</name>
<gene>
    <name evidence="1" type="ORF">FJW02_12255</name>
</gene>
<organism evidence="1 2">
    <name type="scientific">Pantoea eucalypti</name>
    <dbReference type="NCBI Taxonomy" id="470933"/>
    <lineage>
        <taxon>Bacteria</taxon>
        <taxon>Pseudomonadati</taxon>
        <taxon>Pseudomonadota</taxon>
        <taxon>Gammaproteobacteria</taxon>
        <taxon>Enterobacterales</taxon>
        <taxon>Erwiniaceae</taxon>
        <taxon>Pantoea</taxon>
    </lineage>
</organism>
<comment type="caution">
    <text evidence="1">The sequence shown here is derived from an EMBL/GenBank/DDBJ whole genome shotgun (WGS) entry which is preliminary data.</text>
</comment>
<protein>
    <submittedName>
        <fullName evidence="1">Uncharacterized protein</fullName>
    </submittedName>
</protein>